<proteinExistence type="inferred from homology"/>
<comment type="function">
    <text evidence="6">Involved in the regulation of the intracellular balance of NAD and NADP, and is a key enzyme in the biosynthesis of NADP. Catalyzes specifically the phosphorylation on 2'-hydroxyl of the adenosine moiety of NAD to yield NADP.</text>
</comment>
<feature type="binding site" evidence="6">
    <location>
        <position position="183"/>
    </location>
    <ligand>
        <name>NAD(+)</name>
        <dbReference type="ChEBI" id="CHEBI:57540"/>
    </ligand>
</feature>
<keyword evidence="6" id="KW-0067">ATP-binding</keyword>
<dbReference type="PANTHER" id="PTHR20275">
    <property type="entry name" value="NAD KINASE"/>
    <property type="match status" value="1"/>
</dbReference>
<comment type="subcellular location">
    <subcellularLocation>
        <location evidence="6">Cytoplasm</location>
    </subcellularLocation>
</comment>
<dbReference type="Proteomes" id="UP000030101">
    <property type="component" value="Unassembled WGS sequence"/>
</dbReference>
<evidence type="ECO:0000256" key="4">
    <source>
        <dbReference type="ARBA" id="ARBA00023027"/>
    </source>
</evidence>
<evidence type="ECO:0000256" key="6">
    <source>
        <dbReference type="HAMAP-Rule" id="MF_00361"/>
    </source>
</evidence>
<dbReference type="InterPro" id="IPR017438">
    <property type="entry name" value="ATP-NAD_kinase_N"/>
</dbReference>
<keyword evidence="6" id="KW-0963">Cytoplasm</keyword>
<accession>A0ABR4XMF5</accession>
<feature type="binding site" evidence="6">
    <location>
        <begin position="194"/>
        <end position="199"/>
    </location>
    <ligand>
        <name>NAD(+)</name>
        <dbReference type="ChEBI" id="CHEBI:57540"/>
    </ligand>
</feature>
<comment type="similarity">
    <text evidence="6">Belongs to the NAD kinase family.</text>
</comment>
<dbReference type="EC" id="2.7.1.23" evidence="6"/>
<evidence type="ECO:0000313" key="7">
    <source>
        <dbReference type="EMBL" id="KGN93291.1"/>
    </source>
</evidence>
<dbReference type="PANTHER" id="PTHR20275:SF0">
    <property type="entry name" value="NAD KINASE"/>
    <property type="match status" value="1"/>
</dbReference>
<dbReference type="InterPro" id="IPR016064">
    <property type="entry name" value="NAD/diacylglycerol_kinase_sf"/>
</dbReference>
<comment type="cofactor">
    <cofactor evidence="6">
        <name>a divalent metal cation</name>
        <dbReference type="ChEBI" id="CHEBI:60240"/>
    </cofactor>
</comment>
<feature type="binding site" evidence="6">
    <location>
        <position position="84"/>
    </location>
    <ligand>
        <name>NAD(+)</name>
        <dbReference type="ChEBI" id="CHEBI:57540"/>
    </ligand>
</feature>
<dbReference type="Gene3D" id="2.60.200.30">
    <property type="entry name" value="Probable inorganic polyphosphate/atp-NAD kinase, domain 2"/>
    <property type="match status" value="1"/>
</dbReference>
<feature type="active site" description="Proton acceptor" evidence="6">
    <location>
        <position position="79"/>
    </location>
</feature>
<dbReference type="InterPro" id="IPR002504">
    <property type="entry name" value="NADK"/>
</dbReference>
<name>A0ABR4XMF5_9PORP</name>
<evidence type="ECO:0000256" key="5">
    <source>
        <dbReference type="ARBA" id="ARBA00047925"/>
    </source>
</evidence>
<comment type="catalytic activity">
    <reaction evidence="5 6">
        <text>NAD(+) + ATP = ADP + NADP(+) + H(+)</text>
        <dbReference type="Rhea" id="RHEA:18629"/>
        <dbReference type="ChEBI" id="CHEBI:15378"/>
        <dbReference type="ChEBI" id="CHEBI:30616"/>
        <dbReference type="ChEBI" id="CHEBI:57540"/>
        <dbReference type="ChEBI" id="CHEBI:58349"/>
        <dbReference type="ChEBI" id="CHEBI:456216"/>
        <dbReference type="EC" id="2.7.1.23"/>
    </reaction>
</comment>
<keyword evidence="3 6" id="KW-0521">NADP</keyword>
<evidence type="ECO:0000256" key="2">
    <source>
        <dbReference type="ARBA" id="ARBA00022777"/>
    </source>
</evidence>
<keyword evidence="6" id="KW-0547">Nucleotide-binding</keyword>
<dbReference type="InterPro" id="IPR017437">
    <property type="entry name" value="ATP-NAD_kinase_PpnK-typ_C"/>
</dbReference>
<evidence type="ECO:0000256" key="3">
    <source>
        <dbReference type="ARBA" id="ARBA00022857"/>
    </source>
</evidence>
<dbReference type="Gene3D" id="3.40.50.10330">
    <property type="entry name" value="Probable inorganic polyphosphate/atp-NAD kinase, domain 1"/>
    <property type="match status" value="1"/>
</dbReference>
<dbReference type="SUPFAM" id="SSF111331">
    <property type="entry name" value="NAD kinase/diacylglycerol kinase-like"/>
    <property type="match status" value="1"/>
</dbReference>
<reference evidence="7 8" key="1">
    <citation type="submission" date="2014-08" db="EMBL/GenBank/DDBJ databases">
        <title>Porphyromonas canoris strain:OH2762 Genome sequencing.</title>
        <authorList>
            <person name="Wallis C."/>
            <person name="Deusch O."/>
            <person name="O'Flynn C."/>
            <person name="Davis I."/>
            <person name="Jospin G."/>
            <person name="Darling A.E."/>
            <person name="Coil D.A."/>
            <person name="Alexiev A."/>
            <person name="Horsfall A."/>
            <person name="Kirkwood N."/>
            <person name="Harris S."/>
            <person name="Eisen J.A."/>
        </authorList>
    </citation>
    <scope>NUCLEOTIDE SEQUENCE [LARGE SCALE GENOMIC DNA]</scope>
    <source>
        <strain evidence="8">COT-108 OH2762</strain>
    </source>
</reference>
<comment type="caution">
    <text evidence="6">Lacks conserved residue(s) required for the propagation of feature annotation.</text>
</comment>
<dbReference type="EMBL" id="JQZV01000003">
    <property type="protein sequence ID" value="KGN93291.1"/>
    <property type="molecule type" value="Genomic_DNA"/>
</dbReference>
<evidence type="ECO:0000256" key="1">
    <source>
        <dbReference type="ARBA" id="ARBA00022679"/>
    </source>
</evidence>
<feature type="binding site" evidence="6">
    <location>
        <begin position="153"/>
        <end position="154"/>
    </location>
    <ligand>
        <name>NAD(+)</name>
        <dbReference type="ChEBI" id="CHEBI:57540"/>
    </ligand>
</feature>
<dbReference type="Pfam" id="PF01513">
    <property type="entry name" value="NAD_kinase"/>
    <property type="match status" value="1"/>
</dbReference>
<feature type="binding site" evidence="6">
    <location>
        <position position="218"/>
    </location>
    <ligand>
        <name>NAD(+)</name>
        <dbReference type="ChEBI" id="CHEBI:57540"/>
    </ligand>
</feature>
<evidence type="ECO:0000313" key="8">
    <source>
        <dbReference type="Proteomes" id="UP000030101"/>
    </source>
</evidence>
<sequence length="299" mass="33359">MTAIIFGSKYPSKPLETLLDIFRIIDESGVKVWIHLEFLKFLESKKVVLKDVNSFTDMTSLPVAILKDKDTIAISIGGDGTYLRTAWQVMEYKLPVLGVNLGRLGFLAAISGDVFRQAWEHILRKEYRVIERSMIDIYTEKEGHTTEQGTVLNEVVVSKKDSGSMISIEAQIDDQRVATYLADGLIISTPTGSTAYSLSVNGPIIAPNTSTFCLTPVAPHMLNMRPLVVADDSEIRLKVSARNLSFLLVADGKTSSLSCNTVLCLKKSKENIRSIQIFGYNFYQTLRDKLMWGIDPREV</sequence>
<dbReference type="RefSeq" id="WP_036788623.1">
    <property type="nucleotide sequence ID" value="NZ_JQZV01000003.1"/>
</dbReference>
<keyword evidence="8" id="KW-1185">Reference proteome</keyword>
<organism evidence="7 8">
    <name type="scientific">Porphyromonas canoris</name>
    <dbReference type="NCBI Taxonomy" id="36875"/>
    <lineage>
        <taxon>Bacteria</taxon>
        <taxon>Pseudomonadati</taxon>
        <taxon>Bacteroidota</taxon>
        <taxon>Bacteroidia</taxon>
        <taxon>Bacteroidales</taxon>
        <taxon>Porphyromonadaceae</taxon>
        <taxon>Porphyromonas</taxon>
    </lineage>
</organism>
<keyword evidence="4 6" id="KW-0520">NAD</keyword>
<keyword evidence="2 6" id="KW-0418">Kinase</keyword>
<protein>
    <recommendedName>
        <fullName evidence="6">NAD kinase</fullName>
        <ecNumber evidence="6">2.7.1.23</ecNumber>
    </recommendedName>
    <alternativeName>
        <fullName evidence="6">ATP-dependent NAD kinase</fullName>
    </alternativeName>
</protein>
<feature type="binding site" evidence="6">
    <location>
        <begin position="79"/>
        <end position="80"/>
    </location>
    <ligand>
        <name>NAD(+)</name>
        <dbReference type="ChEBI" id="CHEBI:57540"/>
    </ligand>
</feature>
<dbReference type="Pfam" id="PF20143">
    <property type="entry name" value="NAD_kinase_C"/>
    <property type="match status" value="1"/>
</dbReference>
<comment type="caution">
    <text evidence="7">The sequence shown here is derived from an EMBL/GenBank/DDBJ whole genome shotgun (WGS) entry which is preliminary data.</text>
</comment>
<gene>
    <name evidence="6" type="primary">nadK</name>
    <name evidence="7" type="ORF">HQ43_01185</name>
</gene>
<dbReference type="NCBIfam" id="NF002521">
    <property type="entry name" value="PRK01911.1"/>
    <property type="match status" value="1"/>
</dbReference>
<keyword evidence="1 6" id="KW-0808">Transferase</keyword>
<dbReference type="HAMAP" id="MF_00361">
    <property type="entry name" value="NAD_kinase"/>
    <property type="match status" value="1"/>
</dbReference>